<evidence type="ECO:0000313" key="2">
    <source>
        <dbReference type="Proteomes" id="UP000299102"/>
    </source>
</evidence>
<comment type="caution">
    <text evidence="1">The sequence shown here is derived from an EMBL/GenBank/DDBJ whole genome shotgun (WGS) entry which is preliminary data.</text>
</comment>
<protein>
    <submittedName>
        <fullName evidence="1">Uncharacterized protein</fullName>
    </submittedName>
</protein>
<proteinExistence type="predicted"/>
<accession>A0A4C1YES4</accession>
<sequence>MYDPCMKKSMDTIIELRLYLRRDQSPSVQSPGPPFSSVLLVCSAPLSCIPECRAPRVYECVWYCAVFTVHRRSSFVRSSRVSTPAVPSARRARAQFLRIGCAPTGSCFQ</sequence>
<reference evidence="1 2" key="1">
    <citation type="journal article" date="2019" name="Commun. Biol.">
        <title>The bagworm genome reveals a unique fibroin gene that provides high tensile strength.</title>
        <authorList>
            <person name="Kono N."/>
            <person name="Nakamura H."/>
            <person name="Ohtoshi R."/>
            <person name="Tomita M."/>
            <person name="Numata K."/>
            <person name="Arakawa K."/>
        </authorList>
    </citation>
    <scope>NUCLEOTIDE SEQUENCE [LARGE SCALE GENOMIC DNA]</scope>
</reference>
<organism evidence="1 2">
    <name type="scientific">Eumeta variegata</name>
    <name type="common">Bagworm moth</name>
    <name type="synonym">Eumeta japonica</name>
    <dbReference type="NCBI Taxonomy" id="151549"/>
    <lineage>
        <taxon>Eukaryota</taxon>
        <taxon>Metazoa</taxon>
        <taxon>Ecdysozoa</taxon>
        <taxon>Arthropoda</taxon>
        <taxon>Hexapoda</taxon>
        <taxon>Insecta</taxon>
        <taxon>Pterygota</taxon>
        <taxon>Neoptera</taxon>
        <taxon>Endopterygota</taxon>
        <taxon>Lepidoptera</taxon>
        <taxon>Glossata</taxon>
        <taxon>Ditrysia</taxon>
        <taxon>Tineoidea</taxon>
        <taxon>Psychidae</taxon>
        <taxon>Oiketicinae</taxon>
        <taxon>Eumeta</taxon>
    </lineage>
</organism>
<gene>
    <name evidence="1" type="ORF">EVAR_98483_1</name>
</gene>
<dbReference type="Proteomes" id="UP000299102">
    <property type="component" value="Unassembled WGS sequence"/>
</dbReference>
<evidence type="ECO:0000313" key="1">
    <source>
        <dbReference type="EMBL" id="GBP74616.1"/>
    </source>
</evidence>
<name>A0A4C1YES4_EUMVA</name>
<dbReference type="AlphaFoldDB" id="A0A4C1YES4"/>
<dbReference type="EMBL" id="BGZK01001215">
    <property type="protein sequence ID" value="GBP74616.1"/>
    <property type="molecule type" value="Genomic_DNA"/>
</dbReference>
<keyword evidence="2" id="KW-1185">Reference proteome</keyword>